<name>A0A1I7FRU3_9BURK</name>
<dbReference type="PRINTS" id="PR01490">
    <property type="entry name" value="RTXTOXIND"/>
</dbReference>
<comment type="subcellular location">
    <subcellularLocation>
        <location evidence="1 9">Cell inner membrane</location>
        <topology evidence="1 9">Single-pass membrane protein</topology>
    </subcellularLocation>
</comment>
<keyword evidence="14" id="KW-1185">Reference proteome</keyword>
<accession>A0A1I7FRU3</accession>
<evidence type="ECO:0000256" key="10">
    <source>
        <dbReference type="SAM" id="Coils"/>
    </source>
</evidence>
<dbReference type="GO" id="GO:0015031">
    <property type="term" value="P:protein transport"/>
    <property type="evidence" value="ECO:0007669"/>
    <property type="project" value="InterPro"/>
</dbReference>
<feature type="coiled-coil region" evidence="10">
    <location>
        <begin position="188"/>
        <end position="215"/>
    </location>
</feature>
<feature type="domain" description="AprE-like long alpha-helical hairpin" evidence="11">
    <location>
        <begin position="107"/>
        <end position="293"/>
    </location>
</feature>
<reference evidence="14" key="1">
    <citation type="submission" date="2016-10" db="EMBL/GenBank/DDBJ databases">
        <authorList>
            <person name="Varghese N."/>
            <person name="Submissions S."/>
        </authorList>
    </citation>
    <scope>NUCLEOTIDE SEQUENCE [LARGE SCALE GENOMIC DNA]</scope>
    <source>
        <strain evidence="14">CGMCC 1.11014</strain>
    </source>
</reference>
<proteinExistence type="inferred from homology"/>
<keyword evidence="7 9" id="KW-1133">Transmembrane helix</keyword>
<evidence type="ECO:0000313" key="13">
    <source>
        <dbReference type="EMBL" id="SFU38927.1"/>
    </source>
</evidence>
<dbReference type="STRING" id="1035707.SAMN05216552_1002244"/>
<keyword evidence="4 9" id="KW-1003">Cell membrane</keyword>
<keyword evidence="3 9" id="KW-0813">Transport</keyword>
<dbReference type="GO" id="GO:0008233">
    <property type="term" value="F:peptidase activity"/>
    <property type="evidence" value="ECO:0007669"/>
    <property type="project" value="UniProtKB-KW"/>
</dbReference>
<dbReference type="GO" id="GO:0005886">
    <property type="term" value="C:plasma membrane"/>
    <property type="evidence" value="ECO:0007669"/>
    <property type="project" value="UniProtKB-SubCell"/>
</dbReference>
<dbReference type="Pfam" id="PF26002">
    <property type="entry name" value="Beta-barrel_AprE"/>
    <property type="match status" value="1"/>
</dbReference>
<dbReference type="InterPro" id="IPR010129">
    <property type="entry name" value="T1SS_HlyD"/>
</dbReference>
<evidence type="ECO:0000256" key="6">
    <source>
        <dbReference type="ARBA" id="ARBA00022692"/>
    </source>
</evidence>
<evidence type="ECO:0000256" key="1">
    <source>
        <dbReference type="ARBA" id="ARBA00004377"/>
    </source>
</evidence>
<dbReference type="Gene3D" id="2.40.30.170">
    <property type="match status" value="1"/>
</dbReference>
<protein>
    <recommendedName>
        <fullName evidence="9">Membrane fusion protein (MFP) family protein</fullName>
    </recommendedName>
</protein>
<comment type="similarity">
    <text evidence="2 9">Belongs to the membrane fusion protein (MFP) (TC 8.A.1) family.</text>
</comment>
<dbReference type="OrthoDB" id="9775513at2"/>
<evidence type="ECO:0000256" key="4">
    <source>
        <dbReference type="ARBA" id="ARBA00022475"/>
    </source>
</evidence>
<keyword evidence="5 9" id="KW-0997">Cell inner membrane</keyword>
<feature type="domain" description="AprE-like beta-barrel" evidence="12">
    <location>
        <begin position="338"/>
        <end position="429"/>
    </location>
</feature>
<gene>
    <name evidence="13" type="ORF">SAMN05216552_1002244</name>
</gene>
<evidence type="ECO:0000256" key="8">
    <source>
        <dbReference type="ARBA" id="ARBA00023136"/>
    </source>
</evidence>
<dbReference type="InterPro" id="IPR050739">
    <property type="entry name" value="MFP"/>
</dbReference>
<dbReference type="Gene3D" id="2.40.50.100">
    <property type="match status" value="1"/>
</dbReference>
<keyword evidence="10" id="KW-0175">Coiled coil</keyword>
<dbReference type="AlphaFoldDB" id="A0A1I7FRU3"/>
<evidence type="ECO:0000256" key="5">
    <source>
        <dbReference type="ARBA" id="ARBA00022519"/>
    </source>
</evidence>
<dbReference type="RefSeq" id="WP_093553485.1">
    <property type="nucleotide sequence ID" value="NZ_FPBO01000002.1"/>
</dbReference>
<sequence length="452" mass="49577">MKLIDTKALATDVVTRDVTPATVNTDARAYARLGWFIVLAGVVGFLLWASFAPLDKGVPMQGNVAKEGNRKAVQHLTGGTVDEILVKDGDVVKKGQILVKMNSVQVTAQSDITKVQLLSAMAAEARLMAERDGKSAPDFKEVRERFKGDPQLEENIGMQTQLFNARQSSLRNEMGAFDESVAGLKFQLTSAQAARDSKKEQLVILKEQLDNLRDLAKDGFVARSRLLEMERTYVQTSGGMAEDVGNIGRIQRQMAELSLKRSQRMQDYQKEVRGQLADMQKEGSALGSRLNAESYAVSNAEVRAPVDGVVIGVAVFTRGGVVPAGFKMMDIVPMDDALIVEGHLPVNLVDKVHVGLPVEIMFSAFNTNTTPHIPGTVTKVSADRLMDERTGQPYYTVTAKVTPEGQKLIHSKKLEVRPGMPADLFVKTGERTMMSYILKPLIDRAHTSMSEE</sequence>
<feature type="transmembrane region" description="Helical" evidence="9">
    <location>
        <begin position="33"/>
        <end position="51"/>
    </location>
</feature>
<keyword evidence="6 9" id="KW-0812">Transmembrane</keyword>
<evidence type="ECO:0000256" key="9">
    <source>
        <dbReference type="RuleBase" id="RU365093"/>
    </source>
</evidence>
<dbReference type="Proteomes" id="UP000199391">
    <property type="component" value="Unassembled WGS sequence"/>
</dbReference>
<evidence type="ECO:0000259" key="12">
    <source>
        <dbReference type="Pfam" id="PF26002"/>
    </source>
</evidence>
<keyword evidence="13" id="KW-0645">Protease</keyword>
<evidence type="ECO:0000313" key="14">
    <source>
        <dbReference type="Proteomes" id="UP000199391"/>
    </source>
</evidence>
<dbReference type="EMBL" id="FPBO01000002">
    <property type="protein sequence ID" value="SFU38927.1"/>
    <property type="molecule type" value="Genomic_DNA"/>
</dbReference>
<organism evidence="13 14">
    <name type="scientific">Pseudoduganella namucuonensis</name>
    <dbReference type="NCBI Taxonomy" id="1035707"/>
    <lineage>
        <taxon>Bacteria</taxon>
        <taxon>Pseudomonadati</taxon>
        <taxon>Pseudomonadota</taxon>
        <taxon>Betaproteobacteria</taxon>
        <taxon>Burkholderiales</taxon>
        <taxon>Oxalobacteraceae</taxon>
        <taxon>Telluria group</taxon>
        <taxon>Pseudoduganella</taxon>
    </lineage>
</organism>
<dbReference type="NCBIfam" id="TIGR01843">
    <property type="entry name" value="type_I_hlyD"/>
    <property type="match status" value="1"/>
</dbReference>
<dbReference type="GO" id="GO:0006508">
    <property type="term" value="P:proteolysis"/>
    <property type="evidence" value="ECO:0007669"/>
    <property type="project" value="UniProtKB-KW"/>
</dbReference>
<evidence type="ECO:0000256" key="7">
    <source>
        <dbReference type="ARBA" id="ARBA00022989"/>
    </source>
</evidence>
<evidence type="ECO:0000256" key="2">
    <source>
        <dbReference type="ARBA" id="ARBA00009477"/>
    </source>
</evidence>
<dbReference type="InterPro" id="IPR058781">
    <property type="entry name" value="HH_AprE-like"/>
</dbReference>
<keyword evidence="13" id="KW-0378">Hydrolase</keyword>
<evidence type="ECO:0000256" key="3">
    <source>
        <dbReference type="ARBA" id="ARBA00022448"/>
    </source>
</evidence>
<evidence type="ECO:0000259" key="11">
    <source>
        <dbReference type="Pfam" id="PF25994"/>
    </source>
</evidence>
<dbReference type="Pfam" id="PF25994">
    <property type="entry name" value="HH_AprE"/>
    <property type="match status" value="1"/>
</dbReference>
<dbReference type="PANTHER" id="PTHR30386:SF17">
    <property type="entry name" value="ALKALINE PROTEASE SECRETION PROTEIN APRE"/>
    <property type="match status" value="1"/>
</dbReference>
<keyword evidence="8 9" id="KW-0472">Membrane</keyword>
<dbReference type="PANTHER" id="PTHR30386">
    <property type="entry name" value="MEMBRANE FUSION SUBUNIT OF EMRAB-TOLC MULTIDRUG EFFLUX PUMP"/>
    <property type="match status" value="1"/>
</dbReference>
<dbReference type="InterPro" id="IPR058982">
    <property type="entry name" value="Beta-barrel_AprE"/>
</dbReference>